<feature type="region of interest" description="Disordered" evidence="1">
    <location>
        <begin position="17"/>
        <end position="67"/>
    </location>
</feature>
<feature type="region of interest" description="Disordered" evidence="1">
    <location>
        <begin position="327"/>
        <end position="393"/>
    </location>
</feature>
<protein>
    <submittedName>
        <fullName evidence="2">Uncharacterized protein</fullName>
    </submittedName>
</protein>
<evidence type="ECO:0000313" key="2">
    <source>
        <dbReference type="EMBL" id="CEM43516.1"/>
    </source>
</evidence>
<feature type="compositionally biased region" description="Gly residues" evidence="1">
    <location>
        <begin position="428"/>
        <end position="444"/>
    </location>
</feature>
<organism evidence="2">
    <name type="scientific">Chromera velia CCMP2878</name>
    <dbReference type="NCBI Taxonomy" id="1169474"/>
    <lineage>
        <taxon>Eukaryota</taxon>
        <taxon>Sar</taxon>
        <taxon>Alveolata</taxon>
        <taxon>Colpodellida</taxon>
        <taxon>Chromeraceae</taxon>
        <taxon>Chromera</taxon>
    </lineage>
</organism>
<sequence length="1380" mass="147000">MFLLSSPSREGMRQVVQIDSHSPSPPVSSPLSLPGAHYGQAPRSQSSFQWAGRGTGRDGGALERGDGAKTLEGLDRCSGVELQGNLSFETLEVRQMEGTVTNLTRRAGGRFLVATFADGGTSTFVVEGEKAFLVSRGTRGGPLKEGSSDFVPTGGPGRVHADAKFCCAGPSDAMRCLVLHEEIGCGREESLFLSGGSAPLLSLESPLPPLLKVSRSLGGWKEEGRERASADSAIRSLFHLPEPSEVSTSKASRPRPLSLVDPLSDWSGSSPFFLRWSRRMETASRSPLFSVDSEGKFDFTVAGALRLFSGHLLSGLPQSLAENEHCMALDSSPPSPPSEDAPSSSKSFGGDGGGVMEESEGQPEGNGRGRKRSRDPCQRGEESTGPAPQAEAQEGKCTAACEGLELPLSSSQGDGTCPRGVPGESLGSLGGEGAGSINRGGGAEGSLRENRKRQKETAWSLRRIQTNEASLPDDGNFRVIAAAISPNSCRGFLSGVTEGEQEGPCIFAAAIVEHERGGAKEAQRGNETKEDLTGREGPAGPCCSGERKEEGASGGGQEGDRETLLVLRDLSWAVGAIPSLWPLAFLPERIETIGSFLQETQAAASQSLRIGTLMLKAKMKNLAGFVEEKAARRRRGREGKRGGRERAEEGELMEEEGEGDVDMDAGRGTEDNPSSSSRAVPTKAHRSHEDRDVEENDDDEESDDDSDTYSETSFLVGESDRGSEGGASSDADDATEDGDGEGDEEELSALRELTGATASVDLSVNAAANRAVLRQWRRVALLKAPTRTLKRLLSENLGFPANVAKMRRDVATALDALLEATTNRVLPACLRVSVLLSATRGALEDLHWRCRRTGSQRDAIDEALKCLESLEATVELVRAAAESLRDEAAESRTFFSTLLRLLLFLYVSGGYANKAIVADMIRRGDRALSLDTLEPPSGPDLARFLQSIQKGINLGFAHVEFLLIKPPAGLDAGIRQSLRVAPENNLHASICRLNELTKDLRSAIGRAVECACFHGGPLPLAVVRLPHEELKGCGFALDMGFFLGEGGDRGSEVEVKLAWYRRRESERVHGCQSSVKPRMASPSQGPASSTSPEGDGEAEGREVSCCALRFRPCKGSEKAAASGLEGGMDEGLRSEYAWDVRGAFSSSFGDRGVSVRTSSMNPVRLRDDAAAPSIFSRGARKASVRARGGAGVEEKENIERDCRQMRGRGGDEDTVPPMQWSVVGSTQPSSSVMKWVYEDLVLLEARPGCGGQPSGQEDTESPPFRLFRSSRPLERSQGPPLASTASMERETGGAMQQPSGVDGSILPVCTELGGGADEDFMGRDSRETLTRHRSVALSSSKGGSPTARLTSSLSSLSFLGVDLASRVSSSSVRTLQRSPH</sequence>
<accession>A0A0G4HHT3</accession>
<feature type="compositionally biased region" description="Acidic residues" evidence="1">
    <location>
        <begin position="730"/>
        <end position="746"/>
    </location>
</feature>
<feature type="compositionally biased region" description="Basic and acidic residues" evidence="1">
    <location>
        <begin position="517"/>
        <end position="534"/>
    </location>
</feature>
<feature type="region of interest" description="Disordered" evidence="1">
    <location>
        <begin position="1070"/>
        <end position="1098"/>
    </location>
</feature>
<evidence type="ECO:0000256" key="1">
    <source>
        <dbReference type="SAM" id="MobiDB-lite"/>
    </source>
</evidence>
<feature type="compositionally biased region" description="Acidic residues" evidence="1">
    <location>
        <begin position="692"/>
        <end position="708"/>
    </location>
</feature>
<dbReference type="EMBL" id="CDMZ01002704">
    <property type="protein sequence ID" value="CEM43516.1"/>
    <property type="molecule type" value="Genomic_DNA"/>
</dbReference>
<dbReference type="VEuPathDB" id="CryptoDB:Cvel_6860"/>
<feature type="region of interest" description="Disordered" evidence="1">
    <location>
        <begin position="1247"/>
        <end position="1350"/>
    </location>
</feature>
<reference evidence="2" key="1">
    <citation type="submission" date="2014-11" db="EMBL/GenBank/DDBJ databases">
        <authorList>
            <person name="Otto D Thomas"/>
            <person name="Naeem Raeece"/>
        </authorList>
    </citation>
    <scope>NUCLEOTIDE SEQUENCE</scope>
</reference>
<feature type="compositionally biased region" description="Basic and acidic residues" evidence="1">
    <location>
        <begin position="639"/>
        <end position="649"/>
    </location>
</feature>
<proteinExistence type="predicted"/>
<feature type="compositionally biased region" description="Acidic residues" evidence="1">
    <location>
        <begin position="650"/>
        <end position="663"/>
    </location>
</feature>
<gene>
    <name evidence="2" type="ORF">Cvel_6860</name>
</gene>
<feature type="compositionally biased region" description="Basic and acidic residues" evidence="1">
    <location>
        <begin position="1320"/>
        <end position="1330"/>
    </location>
</feature>
<feature type="compositionally biased region" description="Polar residues" evidence="1">
    <location>
        <begin position="1071"/>
        <end position="1092"/>
    </location>
</feature>
<feature type="region of interest" description="Disordered" evidence="1">
    <location>
        <begin position="517"/>
        <end position="559"/>
    </location>
</feature>
<feature type="region of interest" description="Disordered" evidence="1">
    <location>
        <begin position="409"/>
        <end position="461"/>
    </location>
</feature>
<feature type="region of interest" description="Disordered" evidence="1">
    <location>
        <begin position="630"/>
        <end position="746"/>
    </location>
</feature>
<name>A0A0G4HHT3_9ALVE</name>
<feature type="region of interest" description="Disordered" evidence="1">
    <location>
        <begin position="1206"/>
        <end position="1225"/>
    </location>
</feature>